<proteinExistence type="predicted"/>
<feature type="domain" description="NADP-dependent oxidoreductase" evidence="1">
    <location>
        <begin position="16"/>
        <end position="82"/>
    </location>
</feature>
<name>W4V0F9_9FIRM</name>
<dbReference type="EMBL" id="BAVR01000003">
    <property type="protein sequence ID" value="GAE86960.1"/>
    <property type="molecule type" value="Genomic_DNA"/>
</dbReference>
<sequence length="87" mass="9642">MQYRELGKTGVKISALGFGAMRLPEINANGKTEFDVEKSIAMIHRAFELGVNYIDTAPGYCNGESEIIVGKALKLERQGLFIYQESN</sequence>
<evidence type="ECO:0000313" key="3">
    <source>
        <dbReference type="Proteomes" id="UP000019109"/>
    </source>
</evidence>
<gene>
    <name evidence="2" type="ORF">JCM21531_296</name>
</gene>
<dbReference type="PANTHER" id="PTHR43312:SF2">
    <property type="entry name" value="OXIDOREDUCTASE"/>
    <property type="match status" value="1"/>
</dbReference>
<dbReference type="SUPFAM" id="SSF51430">
    <property type="entry name" value="NAD(P)-linked oxidoreductase"/>
    <property type="match status" value="1"/>
</dbReference>
<dbReference type="InterPro" id="IPR053135">
    <property type="entry name" value="AKR2_Oxidoreductase"/>
</dbReference>
<dbReference type="PANTHER" id="PTHR43312">
    <property type="entry name" value="D-THREO-ALDOSE 1-DEHYDROGENASE"/>
    <property type="match status" value="1"/>
</dbReference>
<dbReference type="InterPro" id="IPR023210">
    <property type="entry name" value="NADP_OxRdtase_dom"/>
</dbReference>
<dbReference type="Gene3D" id="3.20.20.100">
    <property type="entry name" value="NADP-dependent oxidoreductase domain"/>
    <property type="match status" value="1"/>
</dbReference>
<comment type="caution">
    <text evidence="2">The sequence shown here is derived from an EMBL/GenBank/DDBJ whole genome shotgun (WGS) entry which is preliminary data.</text>
</comment>
<organism evidence="2 3">
    <name type="scientific">Acetivibrio straminisolvens JCM 21531</name>
    <dbReference type="NCBI Taxonomy" id="1294263"/>
    <lineage>
        <taxon>Bacteria</taxon>
        <taxon>Bacillati</taxon>
        <taxon>Bacillota</taxon>
        <taxon>Clostridia</taxon>
        <taxon>Eubacteriales</taxon>
        <taxon>Oscillospiraceae</taxon>
        <taxon>Acetivibrio</taxon>
    </lineage>
</organism>
<dbReference type="Proteomes" id="UP000019109">
    <property type="component" value="Unassembled WGS sequence"/>
</dbReference>
<accession>W4V0F9</accession>
<dbReference type="InterPro" id="IPR036812">
    <property type="entry name" value="NAD(P)_OxRdtase_dom_sf"/>
</dbReference>
<evidence type="ECO:0000313" key="2">
    <source>
        <dbReference type="EMBL" id="GAE86960.1"/>
    </source>
</evidence>
<dbReference type="Pfam" id="PF00248">
    <property type="entry name" value="Aldo_ket_red"/>
    <property type="match status" value="1"/>
</dbReference>
<reference evidence="2" key="1">
    <citation type="journal article" date="2014" name="Genome Announc.">
        <title>Draft Genome Sequence of Clostridium straminisolvens Strain JCM 21531T, Isolated from a Cellulose-Degrading Bacterial Community.</title>
        <authorList>
            <person name="Yuki M."/>
            <person name="Oshima K."/>
            <person name="Suda W."/>
            <person name="Sakamoto M."/>
            <person name="Kitamura K."/>
            <person name="Iida T."/>
            <person name="Hattori M."/>
            <person name="Ohkuma M."/>
        </authorList>
    </citation>
    <scope>NUCLEOTIDE SEQUENCE [LARGE SCALE GENOMIC DNA]</scope>
    <source>
        <strain evidence="2">JCM 21531</strain>
    </source>
</reference>
<dbReference type="STRING" id="1294263.JCM21531_296"/>
<dbReference type="AlphaFoldDB" id="W4V0F9"/>
<protein>
    <submittedName>
        <fullName evidence="2">Reductase</fullName>
    </submittedName>
</protein>
<keyword evidence="3" id="KW-1185">Reference proteome</keyword>
<evidence type="ECO:0000259" key="1">
    <source>
        <dbReference type="Pfam" id="PF00248"/>
    </source>
</evidence>